<accession>A0ABD3DFP2</accession>
<dbReference type="PANTHER" id="PTHR33647">
    <property type="entry name" value="OS01G0793900 PROTEIN"/>
    <property type="match status" value="1"/>
</dbReference>
<proteinExistence type="predicted"/>
<sequence>MGNCIRKEPATQWGGDDWGSFRSDRKLIGNSGHDYYADGGEDEKSSNNLSSGLSTGTEVKIKISKKQLEKLLKKADFQGLSAEQILAQLMNDGGDWSEEAHRRAWRPELQSIPE</sequence>
<keyword evidence="2" id="KW-1185">Reference proteome</keyword>
<dbReference type="EMBL" id="JAVIJP010000017">
    <property type="protein sequence ID" value="KAL3639964.1"/>
    <property type="molecule type" value="Genomic_DNA"/>
</dbReference>
<comment type="caution">
    <text evidence="1">The sequence shown here is derived from an EMBL/GenBank/DDBJ whole genome shotgun (WGS) entry which is preliminary data.</text>
</comment>
<evidence type="ECO:0000313" key="1">
    <source>
        <dbReference type="EMBL" id="KAL3639964.1"/>
    </source>
</evidence>
<protein>
    <submittedName>
        <fullName evidence="1">Uncharacterized protein</fullName>
    </submittedName>
</protein>
<gene>
    <name evidence="1" type="ORF">CASFOL_014932</name>
</gene>
<organism evidence="1 2">
    <name type="scientific">Castilleja foliolosa</name>
    <dbReference type="NCBI Taxonomy" id="1961234"/>
    <lineage>
        <taxon>Eukaryota</taxon>
        <taxon>Viridiplantae</taxon>
        <taxon>Streptophyta</taxon>
        <taxon>Embryophyta</taxon>
        <taxon>Tracheophyta</taxon>
        <taxon>Spermatophyta</taxon>
        <taxon>Magnoliopsida</taxon>
        <taxon>eudicotyledons</taxon>
        <taxon>Gunneridae</taxon>
        <taxon>Pentapetalae</taxon>
        <taxon>asterids</taxon>
        <taxon>lamiids</taxon>
        <taxon>Lamiales</taxon>
        <taxon>Orobanchaceae</taxon>
        <taxon>Pedicularideae</taxon>
        <taxon>Castillejinae</taxon>
        <taxon>Castilleja</taxon>
    </lineage>
</organism>
<name>A0ABD3DFP2_9LAMI</name>
<dbReference type="Proteomes" id="UP001632038">
    <property type="component" value="Unassembled WGS sequence"/>
</dbReference>
<dbReference type="PANTHER" id="PTHR33647:SF5">
    <property type="entry name" value="OS01G0793900 PROTEIN"/>
    <property type="match status" value="1"/>
</dbReference>
<dbReference type="AlphaFoldDB" id="A0ABD3DFP2"/>
<reference evidence="2" key="1">
    <citation type="journal article" date="2024" name="IScience">
        <title>Strigolactones Initiate the Formation of Haustorium-like Structures in Castilleja.</title>
        <authorList>
            <person name="Buerger M."/>
            <person name="Peterson D."/>
            <person name="Chory J."/>
        </authorList>
    </citation>
    <scope>NUCLEOTIDE SEQUENCE [LARGE SCALE GENOMIC DNA]</scope>
</reference>
<evidence type="ECO:0000313" key="2">
    <source>
        <dbReference type="Proteomes" id="UP001632038"/>
    </source>
</evidence>